<evidence type="ECO:0000256" key="1">
    <source>
        <dbReference type="SAM" id="MobiDB-lite"/>
    </source>
</evidence>
<evidence type="ECO:0000313" key="3">
    <source>
        <dbReference type="Proteomes" id="UP000672602"/>
    </source>
</evidence>
<sequence length="72" mass="8402">MSVEITADIAEGRVYFIPSDKPQTNPERGRWRMRPWDTMNQKKTVATRVPKRLFRGMGKKKQKLKGQKKGGR</sequence>
<feature type="region of interest" description="Disordered" evidence="1">
    <location>
        <begin position="20"/>
        <end position="40"/>
    </location>
</feature>
<dbReference type="Proteomes" id="UP000672602">
    <property type="component" value="Unassembled WGS sequence"/>
</dbReference>
<dbReference type="RefSeq" id="WP_210680275.1">
    <property type="nucleotide sequence ID" value="NZ_JAGMWN010000001.1"/>
</dbReference>
<keyword evidence="3" id="KW-1185">Reference proteome</keyword>
<evidence type="ECO:0000313" key="2">
    <source>
        <dbReference type="EMBL" id="MBP5855697.1"/>
    </source>
</evidence>
<proteinExistence type="predicted"/>
<accession>A0A8J7S4Y2</accession>
<comment type="caution">
    <text evidence="2">The sequence shown here is derived from an EMBL/GenBank/DDBJ whole genome shotgun (WGS) entry which is preliminary data.</text>
</comment>
<reference evidence="2" key="1">
    <citation type="submission" date="2021-04" db="EMBL/GenBank/DDBJ databases">
        <authorList>
            <person name="Zhang D.-C."/>
        </authorList>
    </citation>
    <scope>NUCLEOTIDE SEQUENCE</scope>
    <source>
        <strain evidence="2">CGMCC 1.15697</strain>
    </source>
</reference>
<protein>
    <submittedName>
        <fullName evidence="2">Uncharacterized protein</fullName>
    </submittedName>
</protein>
<dbReference type="EMBL" id="JAGMWN010000001">
    <property type="protein sequence ID" value="MBP5855697.1"/>
    <property type="molecule type" value="Genomic_DNA"/>
</dbReference>
<gene>
    <name evidence="2" type="ORF">KAJ83_01650</name>
</gene>
<dbReference type="AlphaFoldDB" id="A0A8J7S4Y2"/>
<name>A0A8J7S4Y2_9PROT</name>
<organism evidence="2 3">
    <name type="scientific">Marivibrio halodurans</name>
    <dbReference type="NCBI Taxonomy" id="2039722"/>
    <lineage>
        <taxon>Bacteria</taxon>
        <taxon>Pseudomonadati</taxon>
        <taxon>Pseudomonadota</taxon>
        <taxon>Alphaproteobacteria</taxon>
        <taxon>Rhodospirillales</taxon>
        <taxon>Rhodospirillaceae</taxon>
        <taxon>Marivibrio</taxon>
    </lineage>
</organism>